<keyword evidence="1 3" id="KW-0238">DNA-binding</keyword>
<dbReference type="GO" id="GO:0006310">
    <property type="term" value="P:DNA recombination"/>
    <property type="evidence" value="ECO:0007669"/>
    <property type="project" value="UniProtKB-KW"/>
</dbReference>
<protein>
    <submittedName>
        <fullName evidence="7">Integrase family protein</fullName>
    </submittedName>
</protein>
<proteinExistence type="predicted"/>
<dbReference type="PROSITE" id="PS51900">
    <property type="entry name" value="CB"/>
    <property type="match status" value="1"/>
</dbReference>
<feature type="region of interest" description="Disordered" evidence="4">
    <location>
        <begin position="1"/>
        <end position="26"/>
    </location>
</feature>
<evidence type="ECO:0000259" key="5">
    <source>
        <dbReference type="PROSITE" id="PS51898"/>
    </source>
</evidence>
<keyword evidence="8" id="KW-1185">Reference proteome</keyword>
<dbReference type="CDD" id="cd00397">
    <property type="entry name" value="DNA_BRE_C"/>
    <property type="match status" value="1"/>
</dbReference>
<dbReference type="EMBL" id="CP008875">
    <property type="protein sequence ID" value="AKH98641.1"/>
    <property type="molecule type" value="Genomic_DNA"/>
</dbReference>
<evidence type="ECO:0000256" key="4">
    <source>
        <dbReference type="SAM" id="MobiDB-lite"/>
    </source>
</evidence>
<dbReference type="PROSITE" id="PS51898">
    <property type="entry name" value="TYR_RECOMBINASE"/>
    <property type="match status" value="1"/>
</dbReference>
<feature type="compositionally biased region" description="Polar residues" evidence="4">
    <location>
        <begin position="1"/>
        <end position="11"/>
    </location>
</feature>
<gene>
    <name evidence="7" type="ORF">HLASF_3015</name>
</gene>
<dbReference type="Gene3D" id="1.10.443.10">
    <property type="entry name" value="Intergrase catalytic core"/>
    <property type="match status" value="1"/>
</dbReference>
<name>A0A0F7PBW9_9EURY</name>
<sequence length="400" mass="45978">MVPATTVSQHESQSDRQRRFPWCLPPGPTPAIPRKGVLVSDRQLEPISPKEAIDWYLEHRHDELREATRRTHRSGLNIFRTWAEEEGLDNLNDLSGRNLVAFKTWRKSETDLNTVRLNGTLGVVQRFLRFCETIEAIDEGLAEKVPLPNVPPGEEVKTEVPEDEQVKAIRDYYDRFEYGSRRHAEFELIAEVGIRLGAVRAIDIEDVDLERLVIHLQHRPENPDVYGTPMKNGFDGERIINISPGLTQLLDDYISHNRNGATDQFDRNPLFTSYRGRVSTTTIRRDFYKLSRPCEYEPGCSHGREVEECEATHSKQAQSCPSSFTTHPLRKWSIMSQLDAGVSKEILSDRVDVSVPILDKHYDQRSEERKSIRRREELEANLEQYAMTDGGQVIEENDEG</sequence>
<dbReference type="AlphaFoldDB" id="A0A0F7PBW9"/>
<dbReference type="KEGG" id="hsu:HLASF_3015"/>
<feature type="domain" description="Core-binding (CB)" evidence="6">
    <location>
        <begin position="47"/>
        <end position="132"/>
    </location>
</feature>
<evidence type="ECO:0000313" key="7">
    <source>
        <dbReference type="EMBL" id="AKH98641.1"/>
    </source>
</evidence>
<evidence type="ECO:0000256" key="2">
    <source>
        <dbReference type="ARBA" id="ARBA00023172"/>
    </source>
</evidence>
<feature type="region of interest" description="Disordered" evidence="4">
    <location>
        <begin position="381"/>
        <end position="400"/>
    </location>
</feature>
<geneLocation type="plasmid" evidence="7 8">
    <name>pHSR2-01</name>
</geneLocation>
<dbReference type="GO" id="GO:0003677">
    <property type="term" value="F:DNA binding"/>
    <property type="evidence" value="ECO:0007669"/>
    <property type="project" value="UniProtKB-UniRule"/>
</dbReference>
<dbReference type="Gene3D" id="1.10.150.130">
    <property type="match status" value="1"/>
</dbReference>
<dbReference type="InterPro" id="IPR044068">
    <property type="entry name" value="CB"/>
</dbReference>
<dbReference type="InterPro" id="IPR010998">
    <property type="entry name" value="Integrase_recombinase_N"/>
</dbReference>
<dbReference type="InterPro" id="IPR013762">
    <property type="entry name" value="Integrase-like_cat_sf"/>
</dbReference>
<reference evidence="7 8" key="1">
    <citation type="submission" date="2014-06" db="EMBL/GenBank/DDBJ databases">
        <title>Secret life of haloarchaea: discovery of obligatory anaerobic haloarchaea growing by dissimilatory sulfur reduction.</title>
        <authorList>
            <person name="Sorokin D.Y."/>
            <person name="Kublanov I.V."/>
            <person name="Gavrilov S.N."/>
            <person name="Ferrer M."/>
            <person name="Golyshin P.N."/>
            <person name="Messina E."/>
            <person name="La Cono V."/>
            <person name="Yakimov M.M."/>
        </authorList>
    </citation>
    <scope>NUCLEOTIDE SEQUENCE [LARGE SCALE GENOMIC DNA]</scope>
    <source>
        <strain evidence="7 8">HSR2</strain>
        <plasmid evidence="7 8">pHSR2-01</plasmid>
    </source>
</reference>
<keyword evidence="2" id="KW-0233">DNA recombination</keyword>
<evidence type="ECO:0000256" key="3">
    <source>
        <dbReference type="PROSITE-ProRule" id="PRU01248"/>
    </source>
</evidence>
<dbReference type="GO" id="GO:0015074">
    <property type="term" value="P:DNA integration"/>
    <property type="evidence" value="ECO:0007669"/>
    <property type="project" value="InterPro"/>
</dbReference>
<dbReference type="HOGENOM" id="CLU_045500_0_0_2"/>
<dbReference type="SUPFAM" id="SSF56349">
    <property type="entry name" value="DNA breaking-rejoining enzymes"/>
    <property type="match status" value="1"/>
</dbReference>
<dbReference type="InterPro" id="IPR011010">
    <property type="entry name" value="DNA_brk_join_enz"/>
</dbReference>
<dbReference type="InterPro" id="IPR002104">
    <property type="entry name" value="Integrase_catalytic"/>
</dbReference>
<evidence type="ECO:0000256" key="1">
    <source>
        <dbReference type="ARBA" id="ARBA00023125"/>
    </source>
</evidence>
<organism evidence="7 8">
    <name type="scientific">Halanaeroarchaeum sulfurireducens</name>
    <dbReference type="NCBI Taxonomy" id="1604004"/>
    <lineage>
        <taxon>Archaea</taxon>
        <taxon>Methanobacteriati</taxon>
        <taxon>Methanobacteriota</taxon>
        <taxon>Stenosarchaea group</taxon>
        <taxon>Halobacteria</taxon>
        <taxon>Halobacteriales</taxon>
        <taxon>Halobacteriaceae</taxon>
        <taxon>Halanaeroarchaeum</taxon>
    </lineage>
</organism>
<evidence type="ECO:0000313" key="8">
    <source>
        <dbReference type="Proteomes" id="UP000069906"/>
    </source>
</evidence>
<evidence type="ECO:0000259" key="6">
    <source>
        <dbReference type="PROSITE" id="PS51900"/>
    </source>
</evidence>
<keyword evidence="7" id="KW-0614">Plasmid</keyword>
<dbReference type="Proteomes" id="UP000069906">
    <property type="component" value="Plasmid pHSR2-01"/>
</dbReference>
<feature type="domain" description="Tyr recombinase" evidence="5">
    <location>
        <begin position="156"/>
        <end position="375"/>
    </location>
</feature>
<accession>A0A0F7PBW9</accession>